<sequence>MLPSTLIAFLTTAIVVSASPLVRQDASTITFPVAKRVNVTGLTGLVQHDQARAKALFARGLARATGNKGPVSDTKIIGSVPATNQAVDYVVSVEIGSPPTTYSLLVDTGSSNTWVGAMQPYVQTSTSVQTRDSVAVNYGNGESFSGTEFFDEVSFDSGLTIFGQSIGAATDSSGFDDSDGVLGLGPTPLTIGSLSPDTTTSIPTVVDSLFAQAVIADDVVAISFEPTTTASITNGEITFGGTDSTKFTGSINFAPITTTSPSNQFWGINQQIRYGTSTSILSNTAGIVDTGTTLTLIASDAFALYTSATGAVPNNDVGLLSLTTAQFANLQSLFFIINGVTVEFTANAQIWPRALNEAIGGDDEHVFLIIQDIGTDTGSGMDFINGMTWIERFYVVLDTTNQKVGIATTPFTRATTN</sequence>
<gene>
    <name evidence="1" type="ORF">NM688_g6128</name>
</gene>
<keyword evidence="2" id="KW-1185">Reference proteome</keyword>
<dbReference type="Proteomes" id="UP001148662">
    <property type="component" value="Unassembled WGS sequence"/>
</dbReference>
<accession>A0ACC1SJS4</accession>
<organism evidence="1 2">
    <name type="scientific">Phlebia brevispora</name>
    <dbReference type="NCBI Taxonomy" id="194682"/>
    <lineage>
        <taxon>Eukaryota</taxon>
        <taxon>Fungi</taxon>
        <taxon>Dikarya</taxon>
        <taxon>Basidiomycota</taxon>
        <taxon>Agaricomycotina</taxon>
        <taxon>Agaricomycetes</taxon>
        <taxon>Polyporales</taxon>
        <taxon>Meruliaceae</taxon>
        <taxon>Phlebia</taxon>
    </lineage>
</organism>
<evidence type="ECO:0000313" key="1">
    <source>
        <dbReference type="EMBL" id="KAJ3541125.1"/>
    </source>
</evidence>
<protein>
    <submittedName>
        <fullName evidence="1">Uncharacterized protein</fullName>
    </submittedName>
</protein>
<reference evidence="1" key="1">
    <citation type="submission" date="2022-07" db="EMBL/GenBank/DDBJ databases">
        <title>Genome Sequence of Phlebia brevispora.</title>
        <authorList>
            <person name="Buettner E."/>
        </authorList>
    </citation>
    <scope>NUCLEOTIDE SEQUENCE</scope>
    <source>
        <strain evidence="1">MPL23</strain>
    </source>
</reference>
<comment type="caution">
    <text evidence="1">The sequence shown here is derived from an EMBL/GenBank/DDBJ whole genome shotgun (WGS) entry which is preliminary data.</text>
</comment>
<dbReference type="EMBL" id="JANHOG010001219">
    <property type="protein sequence ID" value="KAJ3541125.1"/>
    <property type="molecule type" value="Genomic_DNA"/>
</dbReference>
<evidence type="ECO:0000313" key="2">
    <source>
        <dbReference type="Proteomes" id="UP001148662"/>
    </source>
</evidence>
<proteinExistence type="predicted"/>
<name>A0ACC1SJS4_9APHY</name>